<dbReference type="VEuPathDB" id="FungiDB:SMAC_09662"/>
<accession>A0A8S8ZCG8</accession>
<dbReference type="AlphaFoldDB" id="A0A8S8ZCG8"/>
<name>A0A8S8ZCG8_SORMA</name>
<dbReference type="EMBL" id="NMPR01000294">
    <property type="protein sequence ID" value="KAA8623926.1"/>
    <property type="molecule type" value="Genomic_DNA"/>
</dbReference>
<organism evidence="1 2">
    <name type="scientific">Sordaria macrospora</name>
    <dbReference type="NCBI Taxonomy" id="5147"/>
    <lineage>
        <taxon>Eukaryota</taxon>
        <taxon>Fungi</taxon>
        <taxon>Dikarya</taxon>
        <taxon>Ascomycota</taxon>
        <taxon>Pezizomycotina</taxon>
        <taxon>Sordariomycetes</taxon>
        <taxon>Sordariomycetidae</taxon>
        <taxon>Sordariales</taxon>
        <taxon>Sordariaceae</taxon>
        <taxon>Sordaria</taxon>
    </lineage>
</organism>
<reference evidence="1 2" key="1">
    <citation type="submission" date="2017-07" db="EMBL/GenBank/DDBJ databases">
        <title>Genome sequence of the Sordaria macrospora wild type strain R19027.</title>
        <authorList>
            <person name="Nowrousian M."/>
            <person name="Teichert I."/>
            <person name="Kueck U."/>
        </authorList>
    </citation>
    <scope>NUCLEOTIDE SEQUENCE [LARGE SCALE GENOMIC DNA]</scope>
    <source>
        <strain evidence="1 2">R19027</strain>
        <tissue evidence="1">Mycelium</tissue>
    </source>
</reference>
<comment type="caution">
    <text evidence="1">The sequence shown here is derived from an EMBL/GenBank/DDBJ whole genome shotgun (WGS) entry which is preliminary data.</text>
</comment>
<gene>
    <name evidence="1" type="ORF">SMACR_09662</name>
</gene>
<evidence type="ECO:0000313" key="2">
    <source>
        <dbReference type="Proteomes" id="UP000433876"/>
    </source>
</evidence>
<protein>
    <submittedName>
        <fullName evidence="1">Uncharacterized protein</fullName>
    </submittedName>
</protein>
<evidence type="ECO:0000313" key="1">
    <source>
        <dbReference type="EMBL" id="KAA8623926.1"/>
    </source>
</evidence>
<sequence>MTLEELEECRQYITENLQKGFIDLGQKPILEELVSSRDIPLKPDTSSEFGYSVDDARLYANKHTMSPASFHYGQHPGAVGIGGLPGTAEDSLMAQYGRGYACGHHEAPPPTSHKQDFPATATYAPAPNPYDDPTAVGVGRQFTNYTAAGYPLVGLLQAKLAPLILSEWLSSC</sequence>
<dbReference type="Proteomes" id="UP000433876">
    <property type="component" value="Unassembled WGS sequence"/>
</dbReference>
<proteinExistence type="predicted"/>